<keyword evidence="6 10" id="KW-0067">ATP-binding</keyword>
<feature type="domain" description="ABC transporter" evidence="9">
    <location>
        <begin position="253"/>
        <end position="496"/>
    </location>
</feature>
<dbReference type="SUPFAM" id="SSF52540">
    <property type="entry name" value="P-loop containing nucleoside triphosphate hydrolases"/>
    <property type="match status" value="2"/>
</dbReference>
<name>A0A136Q828_9FIRM</name>
<organism evidence="10 11">
    <name type="scientific">Christensenella minuta</name>
    <dbReference type="NCBI Taxonomy" id="626937"/>
    <lineage>
        <taxon>Bacteria</taxon>
        <taxon>Bacillati</taxon>
        <taxon>Bacillota</taxon>
        <taxon>Clostridia</taxon>
        <taxon>Christensenellales</taxon>
        <taxon>Christensenellaceae</taxon>
        <taxon>Christensenella</taxon>
    </lineage>
</organism>
<dbReference type="PANTHER" id="PTHR43790">
    <property type="entry name" value="CARBOHYDRATE TRANSPORT ATP-BINDING PROTEIN MG119-RELATED"/>
    <property type="match status" value="1"/>
</dbReference>
<dbReference type="GO" id="GO:0016887">
    <property type="term" value="F:ATP hydrolysis activity"/>
    <property type="evidence" value="ECO:0007669"/>
    <property type="project" value="InterPro"/>
</dbReference>
<dbReference type="SMART" id="SM00382">
    <property type="entry name" value="AAA"/>
    <property type="match status" value="2"/>
</dbReference>
<reference evidence="10 11" key="1">
    <citation type="submission" date="2016-02" db="EMBL/GenBank/DDBJ databases">
        <authorList>
            <person name="Wen L."/>
            <person name="He K."/>
            <person name="Yang H."/>
        </authorList>
    </citation>
    <scope>NUCLEOTIDE SEQUENCE [LARGE SCALE GENOMIC DNA]</scope>
    <source>
        <strain evidence="10 11">DSM 22607</strain>
    </source>
</reference>
<evidence type="ECO:0000256" key="4">
    <source>
        <dbReference type="ARBA" id="ARBA00022737"/>
    </source>
</evidence>
<protein>
    <submittedName>
        <fullName evidence="10">Putative ribose transport ATP-binding protein rbsa</fullName>
    </submittedName>
</protein>
<dbReference type="InterPro" id="IPR003439">
    <property type="entry name" value="ABC_transporter-like_ATP-bd"/>
</dbReference>
<dbReference type="Pfam" id="PF00005">
    <property type="entry name" value="ABC_tran"/>
    <property type="match status" value="2"/>
</dbReference>
<sequence>MIQESLELKGICKSFGGIKALDDISFRLHSGMVYGLAGENGAGKSTTMKIINGAYIADKGKILADGTPVKISSPLDAQHLGVGIVYQELNMLPDLSVAENIFISHLTGSKAGYINWKKIHKQAKELLHMMEIDIDTHTRLGDLKVAHQQLVAIVRALSQNCKVVILDEPTSALTDKDGKAVIRAVKRLKDLGYIVIYISHKLQEVLEVTDEIIVFRNGQKIGQYGSAELDEEKLAELIAGRKLKNKYPKKVFPRGEELLRFEHISVEGLLEDISFSVHRGEILGIAGLLGAGKTETAKALFGVFGKGHPRVAGDIYLDSKKITARQPSEAIARKIGLVPENRAEEGLVTEMSILDNIILASLKDVSRLGWINRKKVKGIMDEMVAALQIKCAGVEYPVSSLSGGNQQKVVLAKWIAAQSKIVVFDEPTRGIDVGAKVAVYELMNALVEQGVGVVVMSSEIEEVLNMSDKIIILKEGKIAGTFMAREIDKAKMQIYM</sequence>
<dbReference type="InterPro" id="IPR017871">
    <property type="entry name" value="ABC_transporter-like_CS"/>
</dbReference>
<dbReference type="CDD" id="cd03215">
    <property type="entry name" value="ABC_Carb_Monos_II"/>
    <property type="match status" value="1"/>
</dbReference>
<keyword evidence="3" id="KW-0762">Sugar transport</keyword>
<evidence type="ECO:0000256" key="1">
    <source>
        <dbReference type="ARBA" id="ARBA00022448"/>
    </source>
</evidence>
<evidence type="ECO:0000256" key="6">
    <source>
        <dbReference type="ARBA" id="ARBA00022840"/>
    </source>
</evidence>
<dbReference type="GO" id="GO:0005524">
    <property type="term" value="F:ATP binding"/>
    <property type="evidence" value="ECO:0007669"/>
    <property type="project" value="UniProtKB-KW"/>
</dbReference>
<evidence type="ECO:0000259" key="9">
    <source>
        <dbReference type="PROSITE" id="PS50893"/>
    </source>
</evidence>
<dbReference type="InterPro" id="IPR027417">
    <property type="entry name" value="P-loop_NTPase"/>
</dbReference>
<evidence type="ECO:0000256" key="8">
    <source>
        <dbReference type="ARBA" id="ARBA00023136"/>
    </source>
</evidence>
<accession>A0A136Q828</accession>
<dbReference type="RefSeq" id="WP_066523250.1">
    <property type="nucleotide sequence ID" value="NZ_CABMOF010000014.1"/>
</dbReference>
<keyword evidence="1" id="KW-0813">Transport</keyword>
<proteinExistence type="predicted"/>
<comment type="caution">
    <text evidence="10">The sequence shown here is derived from an EMBL/GenBank/DDBJ whole genome shotgun (WGS) entry which is preliminary data.</text>
</comment>
<evidence type="ECO:0000256" key="3">
    <source>
        <dbReference type="ARBA" id="ARBA00022597"/>
    </source>
</evidence>
<dbReference type="OrthoDB" id="2061162at2"/>
<dbReference type="Gene3D" id="3.40.50.300">
    <property type="entry name" value="P-loop containing nucleotide triphosphate hydrolases"/>
    <property type="match status" value="2"/>
</dbReference>
<keyword evidence="2" id="KW-1003">Cell membrane</keyword>
<dbReference type="PROSITE" id="PS50893">
    <property type="entry name" value="ABC_TRANSPORTER_2"/>
    <property type="match status" value="2"/>
</dbReference>
<keyword evidence="11" id="KW-1185">Reference proteome</keyword>
<dbReference type="KEGG" id="cmiu:B1H56_09285"/>
<evidence type="ECO:0000256" key="2">
    <source>
        <dbReference type="ARBA" id="ARBA00022475"/>
    </source>
</evidence>
<keyword evidence="4" id="KW-0677">Repeat</keyword>
<evidence type="ECO:0000313" key="10">
    <source>
        <dbReference type="EMBL" id="KXK66817.1"/>
    </source>
</evidence>
<dbReference type="PROSITE" id="PS00211">
    <property type="entry name" value="ABC_TRANSPORTER_1"/>
    <property type="match status" value="1"/>
</dbReference>
<dbReference type="CDD" id="cd03216">
    <property type="entry name" value="ABC_Carb_Monos_I"/>
    <property type="match status" value="1"/>
</dbReference>
<dbReference type="AlphaFoldDB" id="A0A136Q828"/>
<dbReference type="PANTHER" id="PTHR43790:SF3">
    <property type="entry name" value="D-ALLOSE IMPORT ATP-BINDING PROTEIN ALSA-RELATED"/>
    <property type="match status" value="1"/>
</dbReference>
<evidence type="ECO:0000313" key="11">
    <source>
        <dbReference type="Proteomes" id="UP000070366"/>
    </source>
</evidence>
<evidence type="ECO:0000256" key="5">
    <source>
        <dbReference type="ARBA" id="ARBA00022741"/>
    </source>
</evidence>
<dbReference type="InterPro" id="IPR003593">
    <property type="entry name" value="AAA+_ATPase"/>
</dbReference>
<evidence type="ECO:0000256" key="7">
    <source>
        <dbReference type="ARBA" id="ARBA00022967"/>
    </source>
</evidence>
<gene>
    <name evidence="10" type="ORF">HMPREF3293_00363</name>
</gene>
<keyword evidence="7" id="KW-1278">Translocase</keyword>
<dbReference type="PATRIC" id="fig|626937.4.peg.359"/>
<dbReference type="InterPro" id="IPR050107">
    <property type="entry name" value="ABC_carbohydrate_import_ATPase"/>
</dbReference>
<dbReference type="Proteomes" id="UP000070366">
    <property type="component" value="Unassembled WGS sequence"/>
</dbReference>
<keyword evidence="5" id="KW-0547">Nucleotide-binding</keyword>
<keyword evidence="8" id="KW-0472">Membrane</keyword>
<feature type="domain" description="ABC transporter" evidence="9">
    <location>
        <begin position="6"/>
        <end position="242"/>
    </location>
</feature>
<dbReference type="STRING" id="626937.HMPREF3293_00363"/>
<dbReference type="EMBL" id="LSZW01000030">
    <property type="protein sequence ID" value="KXK66817.1"/>
    <property type="molecule type" value="Genomic_DNA"/>
</dbReference>